<dbReference type="AlphaFoldDB" id="A0A956NGM2"/>
<evidence type="ECO:0000256" key="1">
    <source>
        <dbReference type="ARBA" id="ARBA00006547"/>
    </source>
</evidence>
<proteinExistence type="inferred from homology"/>
<dbReference type="PANTHER" id="PTHR11786">
    <property type="entry name" value="N-HYDROXYARYLAMINE O-ACETYLTRANSFERASE"/>
    <property type="match status" value="1"/>
</dbReference>
<dbReference type="Gene3D" id="3.30.2140.20">
    <property type="match status" value="1"/>
</dbReference>
<dbReference type="InterPro" id="IPR001447">
    <property type="entry name" value="Arylamine_N-AcTrfase"/>
</dbReference>
<accession>A0A956NGM2</accession>
<dbReference type="Pfam" id="PF00797">
    <property type="entry name" value="Acetyltransf_2"/>
    <property type="match status" value="1"/>
</dbReference>
<protein>
    <submittedName>
        <fullName evidence="2">Arylamine N-acetyltransferase</fullName>
    </submittedName>
</protein>
<reference evidence="2" key="1">
    <citation type="submission" date="2020-04" db="EMBL/GenBank/DDBJ databases">
        <authorList>
            <person name="Zhang T."/>
        </authorList>
    </citation>
    <scope>NUCLEOTIDE SEQUENCE</scope>
    <source>
        <strain evidence="2">HKST-UBA02</strain>
    </source>
</reference>
<dbReference type="InterPro" id="IPR038765">
    <property type="entry name" value="Papain-like_cys_pep_sf"/>
</dbReference>
<dbReference type="PANTHER" id="PTHR11786:SF0">
    <property type="entry name" value="ARYLAMINE N-ACETYLTRANSFERASE 4-RELATED"/>
    <property type="match status" value="1"/>
</dbReference>
<comment type="caution">
    <text evidence="2">The sequence shown here is derived from an EMBL/GenBank/DDBJ whole genome shotgun (WGS) entry which is preliminary data.</text>
</comment>
<gene>
    <name evidence="2" type="ORF">KDA27_21780</name>
</gene>
<evidence type="ECO:0000313" key="2">
    <source>
        <dbReference type="EMBL" id="MCA9758442.1"/>
    </source>
</evidence>
<dbReference type="Proteomes" id="UP000739538">
    <property type="component" value="Unassembled WGS sequence"/>
</dbReference>
<name>A0A956NGM2_UNCEI</name>
<reference evidence="2" key="2">
    <citation type="journal article" date="2021" name="Microbiome">
        <title>Successional dynamics and alternative stable states in a saline activated sludge microbial community over 9 years.</title>
        <authorList>
            <person name="Wang Y."/>
            <person name="Ye J."/>
            <person name="Ju F."/>
            <person name="Liu L."/>
            <person name="Boyd J.A."/>
            <person name="Deng Y."/>
            <person name="Parks D.H."/>
            <person name="Jiang X."/>
            <person name="Yin X."/>
            <person name="Woodcroft B.J."/>
            <person name="Tyson G.W."/>
            <person name="Hugenholtz P."/>
            <person name="Polz M.F."/>
            <person name="Zhang T."/>
        </authorList>
    </citation>
    <scope>NUCLEOTIDE SEQUENCE</scope>
    <source>
        <strain evidence="2">HKST-UBA02</strain>
    </source>
</reference>
<sequence>MTTTCYRPRTCHPSKQTQRTRGFQGVPDLELYLDGIERHHFGGTCYANNSHLHGLLLSLGYETKLCGANMSNSDVHLVCVVTIDGREYLVDVGYAAPFREPMPRDLPKDYTIEHGNDRYVLRPQDANGCSRLNMYRGGVLKHGYLATPKARELTEFDSPIADSYGEDATFMNSLLLARYTDERSVVIHNLTVTVTESRTPTRTVTWTLGGRGDLAPLVSERFGIPVDVTDAVVDSMSRI</sequence>
<organism evidence="2 3">
    <name type="scientific">Eiseniibacteriota bacterium</name>
    <dbReference type="NCBI Taxonomy" id="2212470"/>
    <lineage>
        <taxon>Bacteria</taxon>
        <taxon>Candidatus Eiseniibacteriota</taxon>
    </lineage>
</organism>
<comment type="similarity">
    <text evidence="1">Belongs to the arylamine N-acetyltransferase family.</text>
</comment>
<dbReference type="EMBL" id="JAGQHS010000174">
    <property type="protein sequence ID" value="MCA9758442.1"/>
    <property type="molecule type" value="Genomic_DNA"/>
</dbReference>
<dbReference type="SUPFAM" id="SSF54001">
    <property type="entry name" value="Cysteine proteinases"/>
    <property type="match status" value="1"/>
</dbReference>
<evidence type="ECO:0000313" key="3">
    <source>
        <dbReference type="Proteomes" id="UP000739538"/>
    </source>
</evidence>
<dbReference type="GO" id="GO:0016407">
    <property type="term" value="F:acetyltransferase activity"/>
    <property type="evidence" value="ECO:0007669"/>
    <property type="project" value="InterPro"/>
</dbReference>
<dbReference type="InterPro" id="IPR053710">
    <property type="entry name" value="Arylamine_NAT_domain_sf"/>
</dbReference>